<evidence type="ECO:0000313" key="2">
    <source>
        <dbReference type="Proteomes" id="UP000265520"/>
    </source>
</evidence>
<protein>
    <submittedName>
        <fullName evidence="1">ABC transporter G family member 29-like</fullName>
    </submittedName>
</protein>
<dbReference type="EMBL" id="LXQA010770174">
    <property type="protein sequence ID" value="MCI70174.1"/>
    <property type="molecule type" value="Genomic_DNA"/>
</dbReference>
<name>A0A392UBV7_9FABA</name>
<dbReference type="PANTHER" id="PTHR48040">
    <property type="entry name" value="PLEIOTROPIC DRUG RESISTANCE PROTEIN 1-LIKE ISOFORM X1"/>
    <property type="match status" value="1"/>
</dbReference>
<dbReference type="AlphaFoldDB" id="A0A392UBV7"/>
<proteinExistence type="predicted"/>
<dbReference type="Proteomes" id="UP000265520">
    <property type="component" value="Unassembled WGS sequence"/>
</dbReference>
<dbReference type="PANTHER" id="PTHR48040:SF28">
    <property type="entry name" value="ABC TRANSPORTER G FAMILY MEMBER 39-LIKE"/>
    <property type="match status" value="1"/>
</dbReference>
<comment type="caution">
    <text evidence="1">The sequence shown here is derived from an EMBL/GenBank/DDBJ whole genome shotgun (WGS) entry which is preliminary data.</text>
</comment>
<feature type="non-terminal residue" evidence="1">
    <location>
        <position position="42"/>
    </location>
</feature>
<organism evidence="1 2">
    <name type="scientific">Trifolium medium</name>
    <dbReference type="NCBI Taxonomy" id="97028"/>
    <lineage>
        <taxon>Eukaryota</taxon>
        <taxon>Viridiplantae</taxon>
        <taxon>Streptophyta</taxon>
        <taxon>Embryophyta</taxon>
        <taxon>Tracheophyta</taxon>
        <taxon>Spermatophyta</taxon>
        <taxon>Magnoliopsida</taxon>
        <taxon>eudicotyledons</taxon>
        <taxon>Gunneridae</taxon>
        <taxon>Pentapetalae</taxon>
        <taxon>rosids</taxon>
        <taxon>fabids</taxon>
        <taxon>Fabales</taxon>
        <taxon>Fabaceae</taxon>
        <taxon>Papilionoideae</taxon>
        <taxon>50 kb inversion clade</taxon>
        <taxon>NPAAA clade</taxon>
        <taxon>Hologalegina</taxon>
        <taxon>IRL clade</taxon>
        <taxon>Trifolieae</taxon>
        <taxon>Trifolium</taxon>
    </lineage>
</organism>
<sequence>MSFDSVNYYVDMPTEMKEQGVSENRLQLLREVTGAFRPGVLT</sequence>
<accession>A0A392UBV7</accession>
<evidence type="ECO:0000313" key="1">
    <source>
        <dbReference type="EMBL" id="MCI70174.1"/>
    </source>
</evidence>
<reference evidence="1 2" key="1">
    <citation type="journal article" date="2018" name="Front. Plant Sci.">
        <title>Red Clover (Trifolium pratense) and Zigzag Clover (T. medium) - A Picture of Genomic Similarities and Differences.</title>
        <authorList>
            <person name="Dluhosova J."/>
            <person name="Istvanek J."/>
            <person name="Nedelnik J."/>
            <person name="Repkova J."/>
        </authorList>
    </citation>
    <scope>NUCLEOTIDE SEQUENCE [LARGE SCALE GENOMIC DNA]</scope>
    <source>
        <strain evidence="2">cv. 10/8</strain>
        <tissue evidence="1">Leaf</tissue>
    </source>
</reference>
<keyword evidence="2" id="KW-1185">Reference proteome</keyword>